<dbReference type="EC" id="2.7.1.-" evidence="5"/>
<dbReference type="InterPro" id="IPR042081">
    <property type="entry name" value="RNA_2'-PTrans_C"/>
</dbReference>
<dbReference type="GO" id="GO:0006388">
    <property type="term" value="P:tRNA splicing, via endonucleolytic cleavage and ligation"/>
    <property type="evidence" value="ECO:0007669"/>
    <property type="project" value="UniProtKB-UniRule"/>
</dbReference>
<keyword evidence="2 5" id="KW-0808">Transferase</keyword>
<evidence type="ECO:0000256" key="2">
    <source>
        <dbReference type="ARBA" id="ARBA00022679"/>
    </source>
</evidence>
<evidence type="ECO:0000313" key="7">
    <source>
        <dbReference type="Proteomes" id="UP000003208"/>
    </source>
</evidence>
<dbReference type="InterPro" id="IPR002745">
    <property type="entry name" value="Ptrans_KptA/Tpt1"/>
</dbReference>
<dbReference type="InterPro" id="IPR042080">
    <property type="entry name" value="RNA_2'-PTrans_N"/>
</dbReference>
<dbReference type="EMBL" id="AGTR01000035">
    <property type="protein sequence ID" value="EHJ04681.1"/>
    <property type="molecule type" value="Genomic_DNA"/>
</dbReference>
<dbReference type="RefSeq" id="WP_008172787.1">
    <property type="nucleotide sequence ID" value="NZ_AGTR01000035.1"/>
</dbReference>
<dbReference type="GO" id="GO:0000215">
    <property type="term" value="F:tRNA 2'-phosphotransferase activity"/>
    <property type="evidence" value="ECO:0007669"/>
    <property type="project" value="TreeGrafter"/>
</dbReference>
<name>G6YSZ5_9GAMM</name>
<dbReference type="InterPro" id="IPR022928">
    <property type="entry name" value="RNA_2'-PTrans_KptA"/>
</dbReference>
<dbReference type="Gene3D" id="1.10.10.970">
    <property type="entry name" value="RNA 2'-phosphotransferase, Tpt1/KptA family, N-terminal domain"/>
    <property type="match status" value="1"/>
</dbReference>
<dbReference type="NCBIfam" id="NF002014">
    <property type="entry name" value="PRK00819.1-4"/>
    <property type="match status" value="1"/>
</dbReference>
<comment type="similarity">
    <text evidence="1 5">Belongs to the KptA/TPT1 family.</text>
</comment>
<gene>
    <name evidence="5" type="primary">kptA</name>
    <name evidence="6" type="ORF">KYE_09928</name>
</gene>
<keyword evidence="3 5" id="KW-0520">NAD</keyword>
<comment type="function">
    <text evidence="4 5">Removes the 2'-phosphate from RNA via an intermediate in which the phosphate is ADP-ribosylated by NAD followed by a presumed transesterification to release the RNA and generate ADP-ribose 1''-2''-cyclic phosphate (APPR&gt;P). May function as an ADP-ribosylase.</text>
</comment>
<accession>G6YSZ5</accession>
<dbReference type="SUPFAM" id="SSF56399">
    <property type="entry name" value="ADP-ribosylation"/>
    <property type="match status" value="1"/>
</dbReference>
<evidence type="ECO:0000256" key="5">
    <source>
        <dbReference type="HAMAP-Rule" id="MF_00299"/>
    </source>
</evidence>
<reference evidence="6 7" key="1">
    <citation type="journal article" date="2012" name="J. Bacteriol.">
        <title>Genome sequence of deep-sea manganese-oxidizing bacterium Marinobacter manganoxydans MnI7-9.</title>
        <authorList>
            <person name="Wang H."/>
            <person name="Li H."/>
            <person name="Shao Z."/>
            <person name="Liao S."/>
            <person name="Johnstone L."/>
            <person name="Rensing C."/>
            <person name="Wang G."/>
        </authorList>
    </citation>
    <scope>NUCLEOTIDE SEQUENCE [LARGE SCALE GENOMIC DNA]</scope>
    <source>
        <strain evidence="6 7">MnI7-9</strain>
    </source>
</reference>
<evidence type="ECO:0000256" key="3">
    <source>
        <dbReference type="ARBA" id="ARBA00023027"/>
    </source>
</evidence>
<dbReference type="Proteomes" id="UP000003208">
    <property type="component" value="Unassembled WGS sequence"/>
</dbReference>
<dbReference type="PANTHER" id="PTHR12684">
    <property type="entry name" value="PUTATIVE PHOSPHOTRANSFERASE"/>
    <property type="match status" value="1"/>
</dbReference>
<organism evidence="6 7">
    <name type="scientific">Marinobacter manganoxydans MnI7-9</name>
    <dbReference type="NCBI Taxonomy" id="1094979"/>
    <lineage>
        <taxon>Bacteria</taxon>
        <taxon>Pseudomonadati</taxon>
        <taxon>Pseudomonadota</taxon>
        <taxon>Gammaproteobacteria</taxon>
        <taxon>Pseudomonadales</taxon>
        <taxon>Marinobacteraceae</taxon>
        <taxon>Marinobacter</taxon>
    </lineage>
</organism>
<dbReference type="GO" id="GO:0003950">
    <property type="term" value="F:NAD+ poly-ADP-ribosyltransferase activity"/>
    <property type="evidence" value="ECO:0007669"/>
    <property type="project" value="InterPro"/>
</dbReference>
<dbReference type="HAMAP" id="MF_00299">
    <property type="entry name" value="KptA"/>
    <property type="match status" value="1"/>
</dbReference>
<dbReference type="Pfam" id="PF01885">
    <property type="entry name" value="PTS_2-RNA"/>
    <property type="match status" value="1"/>
</dbReference>
<dbReference type="Gene3D" id="3.20.170.30">
    <property type="match status" value="1"/>
</dbReference>
<protein>
    <recommendedName>
        <fullName evidence="5">Probable RNA 2'-phosphotransferase</fullName>
        <ecNumber evidence="5">2.7.1.-</ecNumber>
    </recommendedName>
</protein>
<dbReference type="AlphaFoldDB" id="G6YSZ5"/>
<evidence type="ECO:0000256" key="4">
    <source>
        <dbReference type="ARBA" id="ARBA00025212"/>
    </source>
</evidence>
<evidence type="ECO:0000256" key="1">
    <source>
        <dbReference type="ARBA" id="ARBA00009836"/>
    </source>
</evidence>
<keyword evidence="7" id="KW-1185">Reference proteome</keyword>
<proteinExistence type="inferred from homology"/>
<evidence type="ECO:0000313" key="6">
    <source>
        <dbReference type="EMBL" id="EHJ04681.1"/>
    </source>
</evidence>
<sequence>MRKPEQDFTKVSKFLSYVLRHKPEAINLTLDDKGWASVADIIEKAKPQITLTPALIRQVVIDNEKKRFSLSYDNQYIRANQGHSIKVDLQLIPEKPPAVLYHGTATRFLDSIKREGLKPGKRHHVHLSSDIETATAVGKRYGKPSIIEIPASAMHQQGFKFFLSKNKVWLTEYVPANFLTVIV</sequence>
<dbReference type="PANTHER" id="PTHR12684:SF2">
    <property type="entry name" value="TRNA 2'-PHOSPHOTRANSFERASE 1"/>
    <property type="match status" value="1"/>
</dbReference>